<organism evidence="13 14">
    <name type="scientific">Oceanibacterium hippocampi</name>
    <dbReference type="NCBI Taxonomy" id="745714"/>
    <lineage>
        <taxon>Bacteria</taxon>
        <taxon>Pseudomonadati</taxon>
        <taxon>Pseudomonadota</taxon>
        <taxon>Alphaproteobacteria</taxon>
        <taxon>Sneathiellales</taxon>
        <taxon>Sneathiellaceae</taxon>
        <taxon>Oceanibacterium</taxon>
    </lineage>
</organism>
<dbReference type="FunFam" id="3.30.365.10:FF:000001">
    <property type="entry name" value="Xanthine dehydrogenase oxidase"/>
    <property type="match status" value="1"/>
</dbReference>
<dbReference type="InterPro" id="IPR014309">
    <property type="entry name" value="Xanthine_DH_Mopterin-bd_su"/>
</dbReference>
<reference evidence="13 14" key="1">
    <citation type="submission" date="2017-03" db="EMBL/GenBank/DDBJ databases">
        <authorList>
            <person name="Afonso C.L."/>
            <person name="Miller P.J."/>
            <person name="Scott M.A."/>
            <person name="Spackman E."/>
            <person name="Goraichik I."/>
            <person name="Dimitrov K.M."/>
            <person name="Suarez D.L."/>
            <person name="Swayne D.E."/>
        </authorList>
    </citation>
    <scope>NUCLEOTIDE SEQUENCE [LARGE SCALE GENOMIC DNA]</scope>
    <source>
        <strain evidence="13 14">CECT 7691</strain>
    </source>
</reference>
<dbReference type="Proteomes" id="UP000193200">
    <property type="component" value="Unassembled WGS sequence"/>
</dbReference>
<dbReference type="InterPro" id="IPR008274">
    <property type="entry name" value="AldOxase/xan_DH_MoCoBD1"/>
</dbReference>
<gene>
    <name evidence="13" type="primary">xdhA</name>
    <name evidence="13" type="ORF">OCH7691_04013</name>
</gene>
<feature type="domain" description="Aldehyde oxidase/xanthine dehydrogenase a/b hammerhead" evidence="12">
    <location>
        <begin position="31"/>
        <end position="144"/>
    </location>
</feature>
<dbReference type="InterPro" id="IPR016208">
    <property type="entry name" value="Ald_Oxase/xanthine_DH-like"/>
</dbReference>
<protein>
    <submittedName>
        <fullName evidence="13">Xanthine dehydrogenase molybdenum-binding subunit</fullName>
        <ecNumber evidence="13">1.17.1.4</ecNumber>
    </submittedName>
</protein>
<dbReference type="InterPro" id="IPR000674">
    <property type="entry name" value="Ald_Oxase/Xan_DH_a/b"/>
</dbReference>
<dbReference type="SMART" id="SM01008">
    <property type="entry name" value="Ald_Xan_dh_C"/>
    <property type="match status" value="1"/>
</dbReference>
<keyword evidence="7 13" id="KW-0560">Oxidoreductase</keyword>
<evidence type="ECO:0000256" key="4">
    <source>
        <dbReference type="ARBA" id="ARBA00022505"/>
    </source>
</evidence>
<dbReference type="GO" id="GO:0030151">
    <property type="term" value="F:molybdenum ion binding"/>
    <property type="evidence" value="ECO:0007669"/>
    <property type="project" value="InterPro"/>
</dbReference>
<evidence type="ECO:0000256" key="7">
    <source>
        <dbReference type="ARBA" id="ARBA00023002"/>
    </source>
</evidence>
<dbReference type="GO" id="GO:0051537">
    <property type="term" value="F:2 iron, 2 sulfur cluster binding"/>
    <property type="evidence" value="ECO:0007669"/>
    <property type="project" value="UniProtKB-KW"/>
</dbReference>
<dbReference type="EMBL" id="FWFR01000004">
    <property type="protein sequence ID" value="SLN75989.1"/>
    <property type="molecule type" value="Genomic_DNA"/>
</dbReference>
<comment type="cofactor">
    <cofactor evidence="10">
        <name>[2Fe-2S] cluster</name>
        <dbReference type="ChEBI" id="CHEBI:190135"/>
    </cofactor>
</comment>
<dbReference type="SUPFAM" id="SSF54665">
    <property type="entry name" value="CO dehydrogenase molybdoprotein N-domain-like"/>
    <property type="match status" value="1"/>
</dbReference>
<evidence type="ECO:0000256" key="9">
    <source>
        <dbReference type="ARBA" id="ARBA00023014"/>
    </source>
</evidence>
<dbReference type="NCBIfam" id="TIGR02965">
    <property type="entry name" value="xanthine_xdhB"/>
    <property type="match status" value="1"/>
</dbReference>
<dbReference type="Gene3D" id="3.30.365.10">
    <property type="entry name" value="Aldehyde oxidase/xanthine dehydrogenase, molybdopterin binding domain"/>
    <property type="match status" value="4"/>
</dbReference>
<dbReference type="GO" id="GO:0004854">
    <property type="term" value="F:xanthine dehydrogenase activity"/>
    <property type="evidence" value="ECO:0007669"/>
    <property type="project" value="UniProtKB-EC"/>
</dbReference>
<evidence type="ECO:0000256" key="3">
    <source>
        <dbReference type="ARBA" id="ARBA00006849"/>
    </source>
</evidence>
<dbReference type="InterPro" id="IPR037165">
    <property type="entry name" value="AldOxase/xan_DH_Mopterin-bd_sf"/>
</dbReference>
<sequence>MKPIAKPGNAERIEGGVSTALRHDSGHKHVTGEAVYVDDIPVPANCLAVHIAQSEKAHARILRADLSAVRAAPGVVLVVTADDIPGVNDVSPVAGDDPMFAVGSGPGTGLVEYAGQSLFAVAAADIATARAAASLAVIEYEELPALITVDQAMEANALLEPPYTMARGDAEAAIEKAPRRLSGRVRVGGQEHFYLEGQVALARPGEDHEMFVQCSSQHPTEIQHVVARVLDLANHDVTAEVRRMGGGFGGKESQGNLPAAAAALVARMTGRPAKVRYDRDVDMTITGKRHDFRIDYRVGFDDEGRILGIAFDQAVRCGMSHDLSGAIADRAMFHADNCYYLPNARITSYRCKTHTVSNTAFRGFGGPQGMVGIERVIDEIAHSLGRDPLAVRRANFYAPAGARSDRTVTPYHMTVEDCVIQPIVDALVDSADYEARRAEIREWNRANPIIRRGIALMPVKFGISFTTSHLNQAGALVHIYNDGSIRLNHGGTEMGQGLFTKVAQVVAEEFQVDIGRVRITATDTAKVPNTSATAASSGSDMNGMAARNACRTIRERLVAFAAERWQTTPDEVAFLPGRVRVGGEEIAFDSLIHEAWLARVSLSATGFYATPKIHWDRVAARGRPFLYFAYGAAVSEVAVDTLTGENRILRVDILHDVGRSLNPVIDLGQIEGGFVQGAGWLTMEELFWDDAGRLRTHAPSTYKIPTCGDRAPDMRMAIWDGGDNREDTIYRSKAVGEPPLMLGISVLMALSNALETEGGAYPALDAPATPERLLMTAERLKRAAR</sequence>
<evidence type="ECO:0000256" key="5">
    <source>
        <dbReference type="ARBA" id="ARBA00022714"/>
    </source>
</evidence>
<keyword evidence="14" id="KW-1185">Reference proteome</keyword>
<comment type="cofactor">
    <cofactor evidence="1">
        <name>Mo-molybdopterin</name>
        <dbReference type="ChEBI" id="CHEBI:71302"/>
    </cofactor>
</comment>
<dbReference type="OrthoDB" id="9763985at2"/>
<evidence type="ECO:0000256" key="10">
    <source>
        <dbReference type="ARBA" id="ARBA00034078"/>
    </source>
</evidence>
<dbReference type="Pfam" id="PF01315">
    <property type="entry name" value="Ald_Xan_dh_C"/>
    <property type="match status" value="1"/>
</dbReference>
<evidence type="ECO:0000313" key="14">
    <source>
        <dbReference type="Proteomes" id="UP000193200"/>
    </source>
</evidence>
<evidence type="ECO:0000256" key="6">
    <source>
        <dbReference type="ARBA" id="ARBA00022723"/>
    </source>
</evidence>
<comment type="cofactor">
    <cofactor evidence="2">
        <name>FAD</name>
        <dbReference type="ChEBI" id="CHEBI:57692"/>
    </cofactor>
</comment>
<dbReference type="AlphaFoldDB" id="A0A1Y5TX86"/>
<keyword evidence="5" id="KW-0001">2Fe-2S</keyword>
<evidence type="ECO:0000256" key="1">
    <source>
        <dbReference type="ARBA" id="ARBA00001924"/>
    </source>
</evidence>
<accession>A0A1Y5TX86</accession>
<dbReference type="Pfam" id="PF02738">
    <property type="entry name" value="MoCoBD_1"/>
    <property type="match status" value="1"/>
</dbReference>
<comment type="similarity">
    <text evidence="3">Belongs to the xanthine dehydrogenase family.</text>
</comment>
<proteinExistence type="inferred from homology"/>
<evidence type="ECO:0000313" key="13">
    <source>
        <dbReference type="EMBL" id="SLN75989.1"/>
    </source>
</evidence>
<dbReference type="PANTHER" id="PTHR11908">
    <property type="entry name" value="XANTHINE DEHYDROGENASE"/>
    <property type="match status" value="1"/>
</dbReference>
<dbReference type="SUPFAM" id="SSF56003">
    <property type="entry name" value="Molybdenum cofactor-binding domain"/>
    <property type="match status" value="1"/>
</dbReference>
<name>A0A1Y5TX86_9PROT</name>
<keyword evidence="6" id="KW-0479">Metal-binding</keyword>
<dbReference type="GO" id="GO:0005506">
    <property type="term" value="F:iron ion binding"/>
    <property type="evidence" value="ECO:0007669"/>
    <property type="project" value="InterPro"/>
</dbReference>
<dbReference type="InterPro" id="IPR046867">
    <property type="entry name" value="AldOxase/xan_DH_MoCoBD2"/>
</dbReference>
<evidence type="ECO:0000256" key="11">
    <source>
        <dbReference type="ARBA" id="ARBA00053029"/>
    </source>
</evidence>
<keyword evidence="9" id="KW-0411">Iron-sulfur</keyword>
<comment type="cofactor">
    <cofactor evidence="11">
        <name>Mo-molybdopterin cytosine dinucleotide</name>
        <dbReference type="ChEBI" id="CHEBI:71308"/>
    </cofactor>
</comment>
<keyword evidence="8" id="KW-0408">Iron</keyword>
<evidence type="ECO:0000256" key="8">
    <source>
        <dbReference type="ARBA" id="ARBA00023004"/>
    </source>
</evidence>
<dbReference type="PANTHER" id="PTHR11908:SF132">
    <property type="entry name" value="ALDEHYDE OXIDASE 1-RELATED"/>
    <property type="match status" value="1"/>
</dbReference>
<evidence type="ECO:0000256" key="2">
    <source>
        <dbReference type="ARBA" id="ARBA00001974"/>
    </source>
</evidence>
<dbReference type="Gene3D" id="3.90.1170.50">
    <property type="entry name" value="Aldehyde oxidase/xanthine dehydrogenase, a/b hammerhead"/>
    <property type="match status" value="1"/>
</dbReference>
<dbReference type="FunFam" id="3.30.365.10:FF:000002">
    <property type="entry name" value="Xanthine dehydrogenase oxidase"/>
    <property type="match status" value="1"/>
</dbReference>
<keyword evidence="4" id="KW-0500">Molybdenum</keyword>
<evidence type="ECO:0000259" key="12">
    <source>
        <dbReference type="SMART" id="SM01008"/>
    </source>
</evidence>
<dbReference type="Pfam" id="PF20256">
    <property type="entry name" value="MoCoBD_2"/>
    <property type="match status" value="1"/>
</dbReference>
<dbReference type="RefSeq" id="WP_085885344.1">
    <property type="nucleotide sequence ID" value="NZ_FWFR01000004.1"/>
</dbReference>
<dbReference type="InParanoid" id="A0A1Y5TX86"/>
<dbReference type="InterPro" id="IPR036856">
    <property type="entry name" value="Ald_Oxase/Xan_DH_a/b_sf"/>
</dbReference>
<dbReference type="EC" id="1.17.1.4" evidence="13"/>